<reference evidence="1" key="1">
    <citation type="journal article" date="2015" name="Nature">
        <title>Complex archaea that bridge the gap between prokaryotes and eukaryotes.</title>
        <authorList>
            <person name="Spang A."/>
            <person name="Saw J.H."/>
            <person name="Jorgensen S.L."/>
            <person name="Zaremba-Niedzwiedzka K."/>
            <person name="Martijn J."/>
            <person name="Lind A.E."/>
            <person name="van Eijk R."/>
            <person name="Schleper C."/>
            <person name="Guy L."/>
            <person name="Ettema T.J."/>
        </authorList>
    </citation>
    <scope>NUCLEOTIDE SEQUENCE</scope>
</reference>
<accession>A0A0F8XS07</accession>
<name>A0A0F8XS07_9ZZZZ</name>
<protein>
    <recommendedName>
        <fullName evidence="2">N-acetylmuramoyl-L-alanine amidase domain-containing protein</fullName>
    </recommendedName>
</protein>
<dbReference type="GO" id="GO:0009253">
    <property type="term" value="P:peptidoglycan catabolic process"/>
    <property type="evidence" value="ECO:0007669"/>
    <property type="project" value="InterPro"/>
</dbReference>
<dbReference type="EMBL" id="LAZR01061245">
    <property type="protein sequence ID" value="KKK63975.1"/>
    <property type="molecule type" value="Genomic_DNA"/>
</dbReference>
<gene>
    <name evidence="1" type="ORF">LCGC14_2988880</name>
</gene>
<proteinExistence type="predicted"/>
<feature type="non-terminal residue" evidence="1">
    <location>
        <position position="367"/>
    </location>
</feature>
<sequence length="367" mass="40970">TYPRGWFDGHNVKLTFDPDASNAMSGAGGHIVMSGQAFVEDVWWMMLHEVGHLADFWCLTDSGRARVLAAVGRDIWDKPAKEFWAQSFPHAYLPPNRGYSYPQYPVSDDLIRELLDECEVTALKYPSAIWKGDGVSGGTYVGLPYRVVVHTTETGGLPGYGDGWSAPHLTYMPAIRKWVQHTDLKTAARGLRNPGGGVQTNRANALQIEIVCYSNKSLADEHSARLWVGDLTESHYADLKAFVDWTSTEFDVKPVWPGRQAFSYTESNAVGFRMTNNEWDDFTGVCGHQHVPENTHWDPGAFDWTQLLGEDMAVMPDNVQQFWVDVFDELGKLDPKTSASFAKALVEFKRDHPSTVSGITEGYADGR</sequence>
<evidence type="ECO:0000313" key="1">
    <source>
        <dbReference type="EMBL" id="KKK63975.1"/>
    </source>
</evidence>
<comment type="caution">
    <text evidence="1">The sequence shown here is derived from an EMBL/GenBank/DDBJ whole genome shotgun (WGS) entry which is preliminary data.</text>
</comment>
<dbReference type="GO" id="GO:0008745">
    <property type="term" value="F:N-acetylmuramoyl-L-alanine amidase activity"/>
    <property type="evidence" value="ECO:0007669"/>
    <property type="project" value="InterPro"/>
</dbReference>
<dbReference type="AlphaFoldDB" id="A0A0F8XS07"/>
<organism evidence="1">
    <name type="scientific">marine sediment metagenome</name>
    <dbReference type="NCBI Taxonomy" id="412755"/>
    <lineage>
        <taxon>unclassified sequences</taxon>
        <taxon>metagenomes</taxon>
        <taxon>ecological metagenomes</taxon>
    </lineage>
</organism>
<evidence type="ECO:0008006" key="2">
    <source>
        <dbReference type="Google" id="ProtNLM"/>
    </source>
</evidence>
<dbReference type="Gene3D" id="3.40.80.10">
    <property type="entry name" value="Peptidoglycan recognition protein-like"/>
    <property type="match status" value="1"/>
</dbReference>
<dbReference type="InterPro" id="IPR036505">
    <property type="entry name" value="Amidase/PGRP_sf"/>
</dbReference>
<feature type="non-terminal residue" evidence="1">
    <location>
        <position position="1"/>
    </location>
</feature>